<dbReference type="GO" id="GO:0016614">
    <property type="term" value="F:oxidoreductase activity, acting on CH-OH group of donors"/>
    <property type="evidence" value="ECO:0007669"/>
    <property type="project" value="InterPro"/>
</dbReference>
<dbReference type="PROSITE" id="PS00623">
    <property type="entry name" value="GMC_OXRED_1"/>
    <property type="match status" value="1"/>
</dbReference>
<comment type="caution">
    <text evidence="6">The sequence shown here is derived from an EMBL/GenBank/DDBJ whole genome shotgun (WGS) entry which is preliminary data.</text>
</comment>
<dbReference type="PIRSF" id="PIRSF000137">
    <property type="entry name" value="Alcohol_oxidase"/>
    <property type="match status" value="1"/>
</dbReference>
<keyword evidence="7" id="KW-1185">Reference proteome</keyword>
<evidence type="ECO:0000256" key="3">
    <source>
        <dbReference type="RuleBase" id="RU003968"/>
    </source>
</evidence>
<dbReference type="InterPro" id="IPR012132">
    <property type="entry name" value="GMC_OxRdtase"/>
</dbReference>
<gene>
    <name evidence="6" type="ORF">L9F63_010761</name>
</gene>
<dbReference type="Proteomes" id="UP001233999">
    <property type="component" value="Unassembled WGS sequence"/>
</dbReference>
<feature type="domain" description="Glucose-methanol-choline oxidoreductase N-terminal" evidence="5">
    <location>
        <begin position="326"/>
        <end position="340"/>
    </location>
</feature>
<accession>A0AAD8EQ60</accession>
<feature type="binding site" evidence="2">
    <location>
        <position position="288"/>
    </location>
    <ligand>
        <name>FAD</name>
        <dbReference type="ChEBI" id="CHEBI:57692"/>
    </ligand>
</feature>
<reference evidence="6" key="1">
    <citation type="journal article" date="2023" name="IScience">
        <title>Live-bearing cockroach genome reveals convergent evolutionary mechanisms linked to viviparity in insects and beyond.</title>
        <authorList>
            <person name="Fouks B."/>
            <person name="Harrison M.C."/>
            <person name="Mikhailova A.A."/>
            <person name="Marchal E."/>
            <person name="English S."/>
            <person name="Carruthers M."/>
            <person name="Jennings E.C."/>
            <person name="Chiamaka E.L."/>
            <person name="Frigard R.A."/>
            <person name="Pippel M."/>
            <person name="Attardo G.M."/>
            <person name="Benoit J.B."/>
            <person name="Bornberg-Bauer E."/>
            <person name="Tobe S.S."/>
        </authorList>
    </citation>
    <scope>NUCLEOTIDE SEQUENCE</scope>
    <source>
        <strain evidence="6">Stay&amp;Tobe</strain>
    </source>
</reference>
<dbReference type="EMBL" id="JASPKZ010001209">
    <property type="protein sequence ID" value="KAJ9598558.1"/>
    <property type="molecule type" value="Genomic_DNA"/>
</dbReference>
<comment type="similarity">
    <text evidence="1 3">Belongs to the GMC oxidoreductase family.</text>
</comment>
<feature type="binding site" evidence="2">
    <location>
        <position position="148"/>
    </location>
    <ligand>
        <name>FAD</name>
        <dbReference type="ChEBI" id="CHEBI:57692"/>
    </ligand>
</feature>
<dbReference type="AlphaFoldDB" id="A0AAD8EQ60"/>
<reference evidence="6" key="2">
    <citation type="submission" date="2023-05" db="EMBL/GenBank/DDBJ databases">
        <authorList>
            <person name="Fouks B."/>
        </authorList>
    </citation>
    <scope>NUCLEOTIDE SEQUENCE</scope>
    <source>
        <strain evidence="6">Stay&amp;Tobe</strain>
        <tissue evidence="6">Testes</tissue>
    </source>
</reference>
<dbReference type="PANTHER" id="PTHR11552">
    <property type="entry name" value="GLUCOSE-METHANOL-CHOLINE GMC OXIDOREDUCTASE"/>
    <property type="match status" value="1"/>
</dbReference>
<protein>
    <recommendedName>
        <fullName evidence="4 5">Glucose-methanol-choline oxidoreductase N-terminal domain-containing protein</fullName>
    </recommendedName>
</protein>
<feature type="binding site" evidence="2">
    <location>
        <position position="144"/>
    </location>
    <ligand>
        <name>FAD</name>
        <dbReference type="ChEBI" id="CHEBI:57692"/>
    </ligand>
</feature>
<evidence type="ECO:0000313" key="6">
    <source>
        <dbReference type="EMBL" id="KAJ9598558.1"/>
    </source>
</evidence>
<dbReference type="SUPFAM" id="SSF54373">
    <property type="entry name" value="FAD-linked reductases, C-terminal domain"/>
    <property type="match status" value="1"/>
</dbReference>
<keyword evidence="2 3" id="KW-0274">FAD</keyword>
<evidence type="ECO:0000259" key="5">
    <source>
        <dbReference type="PROSITE" id="PS00624"/>
    </source>
</evidence>
<sequence length="635" mass="70223">MDCSNAEFGSHWTSGSCLKTSGDQGAGALLLMNLMSTLFLSQQQLGNPEDYPPDASSFLLDEYDFIVIGAGSAGSVVASRLSEVHQWKVLLLEAGSDPPLTSDIPRFATSLVGSDIDWQYKTEPQDGICLGLENKQCKWPRGKVLGGTSTINYLAYVRGMKNDFDNWANAGNPGWKYEELLAYFKISEDISESNLLNKKTPKGDSYHSKGGNLKITRLKEIYDIDKTILKAAEEFGYQTLEDINSDKELGFFPLLMTATNGTRCSAAKAFLSPAKSRNNLHVAKNAHVTKILIDPHSKQAHGVEFQMKNGEMRQIKFAKEVILSAGSINSPQILMLSGIGPEEHLNEIGIHPLIKSSRVGENLQDHFATPYPMYGLKINSLIEYSPTFMLDASYQYLINRSGYLQAHPVVTVSGFVKTKSFFKEESPNLQIMYNNLLANDLDSVEKFGKSIGLTNKTLNSLKKLASETDILVIFPVISRPKSRGRILLKSADPFDHPKIYPGYISDTKGEDIETLIDGIKLIEEIMKTQVMRDKGSKLLKLYIEACESFVFDSRDYWECAIRQIGSTLYHPVGSCKMGPATDSEAVVDPELKVHGIKGIRVVDASIMPTIVSGNTNAPVIMIGEKGADMIKKDWL</sequence>
<dbReference type="Pfam" id="PF00732">
    <property type="entry name" value="GMC_oxred_N"/>
    <property type="match status" value="1"/>
</dbReference>
<dbReference type="PROSITE" id="PS00624">
    <property type="entry name" value="GMC_OXRED_2"/>
    <property type="match status" value="1"/>
</dbReference>
<evidence type="ECO:0000256" key="1">
    <source>
        <dbReference type="ARBA" id="ARBA00010790"/>
    </source>
</evidence>
<dbReference type="InterPro" id="IPR000172">
    <property type="entry name" value="GMC_OxRdtase_N"/>
</dbReference>
<feature type="domain" description="Glucose-methanol-choline oxidoreductase N-terminal" evidence="4">
    <location>
        <begin position="142"/>
        <end position="165"/>
    </location>
</feature>
<dbReference type="InterPro" id="IPR036188">
    <property type="entry name" value="FAD/NAD-bd_sf"/>
</dbReference>
<dbReference type="PANTHER" id="PTHR11552:SF217">
    <property type="entry name" value="GLUCOSE DEHYDROGENASE [FAD, QUINONE]"/>
    <property type="match status" value="1"/>
</dbReference>
<name>A0AAD8EQ60_DIPPU</name>
<dbReference type="Pfam" id="PF05199">
    <property type="entry name" value="GMC_oxred_C"/>
    <property type="match status" value="1"/>
</dbReference>
<dbReference type="SUPFAM" id="SSF51905">
    <property type="entry name" value="FAD/NAD(P)-binding domain"/>
    <property type="match status" value="1"/>
</dbReference>
<dbReference type="InterPro" id="IPR007867">
    <property type="entry name" value="GMC_OxRtase_C"/>
</dbReference>
<dbReference type="Gene3D" id="3.50.50.60">
    <property type="entry name" value="FAD/NAD(P)-binding domain"/>
    <property type="match status" value="1"/>
</dbReference>
<evidence type="ECO:0000313" key="7">
    <source>
        <dbReference type="Proteomes" id="UP001233999"/>
    </source>
</evidence>
<keyword evidence="3" id="KW-0285">Flavoprotein</keyword>
<dbReference type="GO" id="GO:0050660">
    <property type="term" value="F:flavin adenine dinucleotide binding"/>
    <property type="evidence" value="ECO:0007669"/>
    <property type="project" value="InterPro"/>
</dbReference>
<proteinExistence type="inferred from homology"/>
<comment type="cofactor">
    <cofactor evidence="2">
        <name>FAD</name>
        <dbReference type="ChEBI" id="CHEBI:57692"/>
    </cofactor>
</comment>
<organism evidence="6 7">
    <name type="scientific">Diploptera punctata</name>
    <name type="common">Pacific beetle cockroach</name>
    <dbReference type="NCBI Taxonomy" id="6984"/>
    <lineage>
        <taxon>Eukaryota</taxon>
        <taxon>Metazoa</taxon>
        <taxon>Ecdysozoa</taxon>
        <taxon>Arthropoda</taxon>
        <taxon>Hexapoda</taxon>
        <taxon>Insecta</taxon>
        <taxon>Pterygota</taxon>
        <taxon>Neoptera</taxon>
        <taxon>Polyneoptera</taxon>
        <taxon>Dictyoptera</taxon>
        <taxon>Blattodea</taxon>
        <taxon>Blaberoidea</taxon>
        <taxon>Blaberidae</taxon>
        <taxon>Diplopterinae</taxon>
        <taxon>Diploptera</taxon>
    </lineage>
</organism>
<evidence type="ECO:0000256" key="2">
    <source>
        <dbReference type="PIRSR" id="PIRSR000137-2"/>
    </source>
</evidence>
<dbReference type="Gene3D" id="3.30.560.10">
    <property type="entry name" value="Glucose Oxidase, domain 3"/>
    <property type="match status" value="1"/>
</dbReference>
<evidence type="ECO:0000259" key="4">
    <source>
        <dbReference type="PROSITE" id="PS00623"/>
    </source>
</evidence>